<evidence type="ECO:0000313" key="3">
    <source>
        <dbReference type="EMBL" id="MBO1079239.1"/>
    </source>
</evidence>
<dbReference type="RefSeq" id="WP_207416770.1">
    <property type="nucleotide sequence ID" value="NZ_CP061177.1"/>
</dbReference>
<protein>
    <submittedName>
        <fullName evidence="3">Phenylacetic acid degradation operon negative regulatory protein PaaX</fullName>
    </submittedName>
</protein>
<organism evidence="3 4">
    <name type="scientific">Roseomonas haemaphysalidis</name>
    <dbReference type="NCBI Taxonomy" id="2768162"/>
    <lineage>
        <taxon>Bacteria</taxon>
        <taxon>Pseudomonadati</taxon>
        <taxon>Pseudomonadota</taxon>
        <taxon>Alphaproteobacteria</taxon>
        <taxon>Acetobacterales</taxon>
        <taxon>Roseomonadaceae</taxon>
        <taxon>Roseomonas</taxon>
    </lineage>
</organism>
<dbReference type="InterPro" id="IPR011965">
    <property type="entry name" value="PaaX_trns_reg"/>
</dbReference>
<reference evidence="3 4" key="1">
    <citation type="submission" date="2020-09" db="EMBL/GenBank/DDBJ databases">
        <title>Roseomonas.</title>
        <authorList>
            <person name="Zhu W."/>
        </authorList>
    </citation>
    <scope>NUCLEOTIDE SEQUENCE [LARGE SCALE GENOMIC DNA]</scope>
    <source>
        <strain evidence="3 4">573</strain>
    </source>
</reference>
<dbReference type="PANTHER" id="PTHR30319:SF1">
    <property type="entry name" value="TRANSCRIPTIONAL REPRESSOR PAAX"/>
    <property type="match status" value="1"/>
</dbReference>
<dbReference type="InterPro" id="IPR013225">
    <property type="entry name" value="PaaX_C"/>
</dbReference>
<dbReference type="InterPro" id="IPR036390">
    <property type="entry name" value="WH_DNA-bd_sf"/>
</dbReference>
<dbReference type="PANTHER" id="PTHR30319">
    <property type="entry name" value="PHENYLACETIC ACID REGULATOR-RELATED TRANSCRIPTIONAL REPRESSOR"/>
    <property type="match status" value="1"/>
</dbReference>
<dbReference type="Pfam" id="PF08223">
    <property type="entry name" value="PaaX_C"/>
    <property type="match status" value="1"/>
</dbReference>
<dbReference type="InterPro" id="IPR036388">
    <property type="entry name" value="WH-like_DNA-bd_sf"/>
</dbReference>
<dbReference type="Pfam" id="PF07848">
    <property type="entry name" value="PaaX"/>
    <property type="match status" value="1"/>
</dbReference>
<gene>
    <name evidence="3" type="ORF">IAI61_09370</name>
</gene>
<proteinExistence type="predicted"/>
<dbReference type="PIRSF" id="PIRSF020623">
    <property type="entry name" value="PaaX"/>
    <property type="match status" value="1"/>
</dbReference>
<dbReference type="Proteomes" id="UP001518989">
    <property type="component" value="Unassembled WGS sequence"/>
</dbReference>
<dbReference type="Gene3D" id="1.20.58.1460">
    <property type="match status" value="1"/>
</dbReference>
<accession>A0ABS3KP50</accession>
<dbReference type="Gene3D" id="1.10.10.10">
    <property type="entry name" value="Winged helix-like DNA-binding domain superfamily/Winged helix DNA-binding domain"/>
    <property type="match status" value="1"/>
</dbReference>
<feature type="domain" description="Transcriptional repressor PaaX-like C-terminal" evidence="2">
    <location>
        <begin position="175"/>
        <end position="264"/>
    </location>
</feature>
<name>A0ABS3KP50_9PROT</name>
<comment type="caution">
    <text evidence="3">The sequence shown here is derived from an EMBL/GenBank/DDBJ whole genome shotgun (WGS) entry which is preliminary data.</text>
</comment>
<sequence>MTAAPLQEILRHLNSAPSRTWSLVITLFGDAVVPRGGAIGLATLTEILRAMGVADGAVRTAMSRLSADGWLDRARQGRNSFYQLAAKGEAVFAEAAARIYGPPPPAGAAIRLRLVLADTADARAALQRAGFGTPLGGLWLAPEAWPVPPEAAGGAIVLLAEAADGDAARLAAQSWPLPALAESYRHFIAAFAPLEAWLDQGHSLPGLQALVARVLLVHEYRRLVLRHPPLPLALQPAEWPGEAARALCGRLYPALLPASEAWLDRHGLHAEGPLPPAGPGLTERFANR</sequence>
<dbReference type="SUPFAM" id="SSF46785">
    <property type="entry name" value="Winged helix' DNA-binding domain"/>
    <property type="match status" value="1"/>
</dbReference>
<feature type="domain" description="Transcriptional repressor PaaX-like N-terminal" evidence="1">
    <location>
        <begin position="20"/>
        <end position="88"/>
    </location>
</feature>
<evidence type="ECO:0000313" key="4">
    <source>
        <dbReference type="Proteomes" id="UP001518989"/>
    </source>
</evidence>
<evidence type="ECO:0000259" key="1">
    <source>
        <dbReference type="Pfam" id="PF07848"/>
    </source>
</evidence>
<dbReference type="InterPro" id="IPR012906">
    <property type="entry name" value="PaaX-like_N"/>
</dbReference>
<evidence type="ECO:0000259" key="2">
    <source>
        <dbReference type="Pfam" id="PF08223"/>
    </source>
</evidence>
<keyword evidence="4" id="KW-1185">Reference proteome</keyword>
<dbReference type="EMBL" id="JACTNG010000004">
    <property type="protein sequence ID" value="MBO1079239.1"/>
    <property type="molecule type" value="Genomic_DNA"/>
</dbReference>